<sequence length="49" mass="5673">MEHNFYIGFSYGATGVILCLMIARTLRAYFSFRKQIEDEFKSEDATKSS</sequence>
<dbReference type="OrthoDB" id="8421547at2"/>
<dbReference type="GO" id="GO:0005886">
    <property type="term" value="C:plasma membrane"/>
    <property type="evidence" value="ECO:0007669"/>
    <property type="project" value="UniProtKB-SubCell"/>
</dbReference>
<proteinExistence type="inferred from homology"/>
<evidence type="ECO:0000256" key="8">
    <source>
        <dbReference type="ARBA" id="ARBA00022692"/>
    </source>
</evidence>
<dbReference type="AlphaFoldDB" id="U2XMW8"/>
<gene>
    <name evidence="13" type="ORF">RS24_01470</name>
</gene>
<protein>
    <recommendedName>
        <fullName evidence="4">Heme exporter protein D</fullName>
    </recommendedName>
</protein>
<evidence type="ECO:0000256" key="9">
    <source>
        <dbReference type="ARBA" id="ARBA00022748"/>
    </source>
</evidence>
<evidence type="ECO:0000256" key="2">
    <source>
        <dbReference type="ARBA" id="ARBA00004377"/>
    </source>
</evidence>
<evidence type="ECO:0000256" key="4">
    <source>
        <dbReference type="ARBA" id="ARBA00016461"/>
    </source>
</evidence>
<evidence type="ECO:0000256" key="6">
    <source>
        <dbReference type="ARBA" id="ARBA00022475"/>
    </source>
</evidence>
<keyword evidence="6" id="KW-1003">Cell membrane</keyword>
<accession>U2XMW8</accession>
<keyword evidence="10 12" id="KW-1133">Transmembrane helix</keyword>
<evidence type="ECO:0000313" key="13">
    <source>
        <dbReference type="EMBL" id="ERL46472.1"/>
    </source>
</evidence>
<comment type="similarity">
    <text evidence="3">Belongs to the CcmD/CycX/HelD family.</text>
</comment>
<keyword evidence="14" id="KW-1185">Reference proteome</keyword>
<dbReference type="GO" id="GO:0015886">
    <property type="term" value="P:heme transport"/>
    <property type="evidence" value="ECO:0007669"/>
    <property type="project" value="InterPro"/>
</dbReference>
<keyword evidence="9" id="KW-0201">Cytochrome c-type biogenesis</keyword>
<dbReference type="NCBIfam" id="TIGR03141">
    <property type="entry name" value="cytochro_ccmD"/>
    <property type="match status" value="1"/>
</dbReference>
<dbReference type="EMBL" id="AWXE01000004">
    <property type="protein sequence ID" value="ERL46472.1"/>
    <property type="molecule type" value="Genomic_DNA"/>
</dbReference>
<dbReference type="Proteomes" id="UP000016762">
    <property type="component" value="Unassembled WGS sequence"/>
</dbReference>
<keyword evidence="11 12" id="KW-0472">Membrane</keyword>
<keyword evidence="13" id="KW-0560">Oxidoreductase</keyword>
<comment type="subcellular location">
    <subcellularLocation>
        <location evidence="2">Cell inner membrane</location>
        <topology evidence="2">Single-pass membrane protein</topology>
    </subcellularLocation>
</comment>
<evidence type="ECO:0000256" key="11">
    <source>
        <dbReference type="ARBA" id="ARBA00023136"/>
    </source>
</evidence>
<comment type="caution">
    <text evidence="13">The sequence shown here is derived from an EMBL/GenBank/DDBJ whole genome shotgun (WGS) entry which is preliminary data.</text>
</comment>
<dbReference type="GO" id="GO:0016491">
    <property type="term" value="F:oxidoreductase activity"/>
    <property type="evidence" value="ECO:0007669"/>
    <property type="project" value="UniProtKB-KW"/>
</dbReference>
<name>U2XMW8_9PROT</name>
<keyword evidence="8 12" id="KW-0812">Transmembrane</keyword>
<evidence type="ECO:0000256" key="5">
    <source>
        <dbReference type="ARBA" id="ARBA00022448"/>
    </source>
</evidence>
<keyword evidence="7" id="KW-0997">Cell inner membrane</keyword>
<evidence type="ECO:0000256" key="10">
    <source>
        <dbReference type="ARBA" id="ARBA00022989"/>
    </source>
</evidence>
<evidence type="ECO:0000256" key="12">
    <source>
        <dbReference type="SAM" id="Phobius"/>
    </source>
</evidence>
<dbReference type="GO" id="GO:0017004">
    <property type="term" value="P:cytochrome complex assembly"/>
    <property type="evidence" value="ECO:0007669"/>
    <property type="project" value="UniProtKB-KW"/>
</dbReference>
<reference evidence="13 14" key="1">
    <citation type="journal article" date="2014" name="FEMS Microbiol. Ecol.">
        <title>Genomic differentiation among two strains of the PS1 clade isolated from geographically separated marine habitats.</title>
        <authorList>
            <person name="Jimenez-Infante F."/>
            <person name="Ngugi D.K."/>
            <person name="Alam I."/>
            <person name="Rashid M."/>
            <person name="Baalawi W."/>
            <person name="Kamau A.A."/>
            <person name="Bajic V.B."/>
            <person name="Stingl U."/>
        </authorList>
    </citation>
    <scope>NUCLEOTIDE SEQUENCE [LARGE SCALE GENOMIC DNA]</scope>
    <source>
        <strain evidence="13 14">RS24</strain>
    </source>
</reference>
<organism evidence="13 14">
    <name type="scientific">Candidatus Micropelagius thuwalensis</name>
    <dbReference type="NCBI Taxonomy" id="1397666"/>
    <lineage>
        <taxon>Bacteria</taxon>
        <taxon>Pseudomonadati</taxon>
        <taxon>Pseudomonadota</taxon>
        <taxon>Alphaproteobacteria</taxon>
        <taxon>PS1 clade</taxon>
        <taxon>Candidatus Micropelagius</taxon>
    </lineage>
</organism>
<dbReference type="InterPro" id="IPR007078">
    <property type="entry name" value="Haem_export_protD_CcmD"/>
</dbReference>
<dbReference type="RefSeq" id="WP_021777450.1">
    <property type="nucleotide sequence ID" value="NZ_AWXE01000004.1"/>
</dbReference>
<keyword evidence="5" id="KW-0813">Transport</keyword>
<evidence type="ECO:0000256" key="1">
    <source>
        <dbReference type="ARBA" id="ARBA00002442"/>
    </source>
</evidence>
<evidence type="ECO:0000256" key="3">
    <source>
        <dbReference type="ARBA" id="ARBA00008741"/>
    </source>
</evidence>
<evidence type="ECO:0000313" key="14">
    <source>
        <dbReference type="Proteomes" id="UP000016762"/>
    </source>
</evidence>
<feature type="transmembrane region" description="Helical" evidence="12">
    <location>
        <begin position="6"/>
        <end position="26"/>
    </location>
</feature>
<comment type="function">
    <text evidence="1">Required for the export of heme to the periplasm for the biogenesis of c-type cytochromes.</text>
</comment>
<evidence type="ECO:0000256" key="7">
    <source>
        <dbReference type="ARBA" id="ARBA00022519"/>
    </source>
</evidence>